<name>A0A8X6XEP1_9ARAC</name>
<reference evidence="1" key="1">
    <citation type="submission" date="2020-08" db="EMBL/GenBank/DDBJ databases">
        <title>Multicomponent nature underlies the extraordinary mechanical properties of spider dragline silk.</title>
        <authorList>
            <person name="Kono N."/>
            <person name="Nakamura H."/>
            <person name="Mori M."/>
            <person name="Yoshida Y."/>
            <person name="Ohtoshi R."/>
            <person name="Malay A.D."/>
            <person name="Moran D.A.P."/>
            <person name="Tomita M."/>
            <person name="Numata K."/>
            <person name="Arakawa K."/>
        </authorList>
    </citation>
    <scope>NUCLEOTIDE SEQUENCE</scope>
</reference>
<sequence>MKHQEIILGAIGTLLQIHYIEEERYRTHRPRPPTHCVLAIHIGPVPGRKPSRLDDRQCPAGRQFTFRHLRIAAGCPASGQETQDDNREEGEVYHHAWMLKMWSGWVSGLLSIDWVECPGCWNR</sequence>
<protein>
    <submittedName>
        <fullName evidence="1">Uncharacterized protein</fullName>
    </submittedName>
</protein>
<organism evidence="1 2">
    <name type="scientific">Trichonephila inaurata madagascariensis</name>
    <dbReference type="NCBI Taxonomy" id="2747483"/>
    <lineage>
        <taxon>Eukaryota</taxon>
        <taxon>Metazoa</taxon>
        <taxon>Ecdysozoa</taxon>
        <taxon>Arthropoda</taxon>
        <taxon>Chelicerata</taxon>
        <taxon>Arachnida</taxon>
        <taxon>Araneae</taxon>
        <taxon>Araneomorphae</taxon>
        <taxon>Entelegynae</taxon>
        <taxon>Araneoidea</taxon>
        <taxon>Nephilidae</taxon>
        <taxon>Trichonephila</taxon>
        <taxon>Trichonephila inaurata</taxon>
    </lineage>
</organism>
<keyword evidence="2" id="KW-1185">Reference proteome</keyword>
<accession>A0A8X6XEP1</accession>
<gene>
    <name evidence="1" type="ORF">TNIN_434941</name>
</gene>
<proteinExistence type="predicted"/>
<comment type="caution">
    <text evidence="1">The sequence shown here is derived from an EMBL/GenBank/DDBJ whole genome shotgun (WGS) entry which is preliminary data.</text>
</comment>
<dbReference type="EMBL" id="BMAV01008686">
    <property type="protein sequence ID" value="GFY52402.1"/>
    <property type="molecule type" value="Genomic_DNA"/>
</dbReference>
<evidence type="ECO:0000313" key="1">
    <source>
        <dbReference type="EMBL" id="GFY52402.1"/>
    </source>
</evidence>
<dbReference type="AlphaFoldDB" id="A0A8X6XEP1"/>
<dbReference type="Proteomes" id="UP000886998">
    <property type="component" value="Unassembled WGS sequence"/>
</dbReference>
<evidence type="ECO:0000313" key="2">
    <source>
        <dbReference type="Proteomes" id="UP000886998"/>
    </source>
</evidence>